<evidence type="ECO:0000313" key="2">
    <source>
        <dbReference type="EMBL" id="OSM01831.1"/>
    </source>
</evidence>
<name>A0A1Y2K1C0_9PROT</name>
<organism evidence="2 3">
    <name type="scientific">Magnetofaba australis IT-1</name>
    <dbReference type="NCBI Taxonomy" id="1434232"/>
    <lineage>
        <taxon>Bacteria</taxon>
        <taxon>Pseudomonadati</taxon>
        <taxon>Pseudomonadota</taxon>
        <taxon>Magnetococcia</taxon>
        <taxon>Magnetococcales</taxon>
        <taxon>Magnetococcaceae</taxon>
        <taxon>Magnetofaba</taxon>
    </lineage>
</organism>
<dbReference type="GO" id="GO:0016788">
    <property type="term" value="F:hydrolase activity, acting on ester bonds"/>
    <property type="evidence" value="ECO:0007669"/>
    <property type="project" value="UniProtKB-ARBA"/>
</dbReference>
<gene>
    <name evidence="2" type="ORF">MAIT1_01876</name>
</gene>
<dbReference type="SUPFAM" id="SSF52266">
    <property type="entry name" value="SGNH hydrolase"/>
    <property type="match status" value="1"/>
</dbReference>
<evidence type="ECO:0000313" key="3">
    <source>
        <dbReference type="Proteomes" id="UP000194003"/>
    </source>
</evidence>
<dbReference type="RefSeq" id="WP_085444348.1">
    <property type="nucleotide sequence ID" value="NZ_LVJN01000020.1"/>
</dbReference>
<dbReference type="OrthoDB" id="7336780at2"/>
<keyword evidence="3" id="KW-1185">Reference proteome</keyword>
<dbReference type="Proteomes" id="UP000194003">
    <property type="component" value="Unassembled WGS sequence"/>
</dbReference>
<evidence type="ECO:0008006" key="4">
    <source>
        <dbReference type="Google" id="ProtNLM"/>
    </source>
</evidence>
<dbReference type="InterPro" id="IPR036514">
    <property type="entry name" value="SGNH_hydro_sf"/>
</dbReference>
<dbReference type="EMBL" id="LVJN01000020">
    <property type="protein sequence ID" value="OSM01831.1"/>
    <property type="molecule type" value="Genomic_DNA"/>
</dbReference>
<feature type="transmembrane region" description="Helical" evidence="1">
    <location>
        <begin position="18"/>
        <end position="35"/>
    </location>
</feature>
<comment type="caution">
    <text evidence="2">The sequence shown here is derived from an EMBL/GenBank/DDBJ whole genome shotgun (WGS) entry which is preliminary data.</text>
</comment>
<proteinExistence type="predicted"/>
<dbReference type="Gene3D" id="3.40.50.1110">
    <property type="entry name" value="SGNH hydrolase"/>
    <property type="match status" value="1"/>
</dbReference>
<dbReference type="AlphaFoldDB" id="A0A1Y2K1C0"/>
<keyword evidence="1" id="KW-0812">Transmembrane</keyword>
<keyword evidence="1" id="KW-0472">Membrane</keyword>
<accession>A0A1Y2K1C0</accession>
<evidence type="ECO:0000256" key="1">
    <source>
        <dbReference type="SAM" id="Phobius"/>
    </source>
</evidence>
<feature type="transmembrane region" description="Helical" evidence="1">
    <location>
        <begin position="47"/>
        <end position="64"/>
    </location>
</feature>
<reference evidence="2 3" key="1">
    <citation type="journal article" date="2016" name="BMC Genomics">
        <title>Combined genomic and structural analyses of a cultured magnetotactic bacterium reveals its niche adaptation to a dynamic environment.</title>
        <authorList>
            <person name="Araujo A.C."/>
            <person name="Morillo V."/>
            <person name="Cypriano J."/>
            <person name="Teixeira L.C."/>
            <person name="Leao P."/>
            <person name="Lyra S."/>
            <person name="Almeida L.G."/>
            <person name="Bazylinski D.A."/>
            <person name="Vasconcellos A.T."/>
            <person name="Abreu F."/>
            <person name="Lins U."/>
        </authorList>
    </citation>
    <scope>NUCLEOTIDE SEQUENCE [LARGE SCALE GENOMIC DNA]</scope>
    <source>
        <strain evidence="2 3">IT-1</strain>
    </source>
</reference>
<sequence length="469" mass="51762">MTAPHAPSSEFLRKLNRVAFGFLLLLNLAALYQLIYCLTHVGRMGEYFLNNAGLSLALCLLLLWGIRLRGERRIQFFFAALIGTLFVYTAEGLALTGKLGAQPNRAELAAKRGQPYDARTPLQVIDDARLEGDALSFAFSPSEWFDYRRLEPETFANIFPLGGLSNTPTLLCNEGGEYALFTADAQGFNNGEADLAAPLARVLIGDSFTMGDCVAPEQNIAGHLRAALPGGVRNFGVRGSGPLFQLAALSEYAAPLRPKRVYWLYYEANDLDDLPREMADALLIRYLREPGFSQNLRDRQEEIDGVLGRFFALSEEKIRSRAQPQSKGLKQVGKFLRLTALKQALGIRLFPPEAPMAPEEGLIEILQAAQQRTAAWGGEMILVYLPSAERAFDQTPSHDYHRARLLQAAQAMALTVLDFTPQLQQETEPERLFPLGLPGHFNGQGYAAVAQMIAAYEKRQVGQTAQAAP</sequence>
<protein>
    <recommendedName>
        <fullName evidence="4">SGNH hydrolase-type esterase domain-containing protein</fullName>
    </recommendedName>
</protein>
<feature type="transmembrane region" description="Helical" evidence="1">
    <location>
        <begin position="76"/>
        <end position="95"/>
    </location>
</feature>
<keyword evidence="1" id="KW-1133">Transmembrane helix</keyword>